<comment type="caution">
    <text evidence="2">The sequence shown here is derived from an EMBL/GenBank/DDBJ whole genome shotgun (WGS) entry which is preliminary data.</text>
</comment>
<accession>A0A9D4QLN8</accession>
<proteinExistence type="predicted"/>
<evidence type="ECO:0000256" key="1">
    <source>
        <dbReference type="SAM" id="MobiDB-lite"/>
    </source>
</evidence>
<dbReference type="EMBL" id="JAIWYP010000004">
    <property type="protein sequence ID" value="KAH3835574.1"/>
    <property type="molecule type" value="Genomic_DNA"/>
</dbReference>
<feature type="region of interest" description="Disordered" evidence="1">
    <location>
        <begin position="1"/>
        <end position="89"/>
    </location>
</feature>
<gene>
    <name evidence="2" type="ORF">DPMN_108928</name>
</gene>
<evidence type="ECO:0000313" key="2">
    <source>
        <dbReference type="EMBL" id="KAH3835574.1"/>
    </source>
</evidence>
<reference evidence="2" key="2">
    <citation type="submission" date="2020-11" db="EMBL/GenBank/DDBJ databases">
        <authorList>
            <person name="McCartney M.A."/>
            <person name="Auch B."/>
            <person name="Kono T."/>
            <person name="Mallez S."/>
            <person name="Becker A."/>
            <person name="Gohl D.M."/>
            <person name="Silverstein K.A.T."/>
            <person name="Koren S."/>
            <person name="Bechman K.B."/>
            <person name="Herman A."/>
            <person name="Abrahante J.E."/>
            <person name="Garbe J."/>
        </authorList>
    </citation>
    <scope>NUCLEOTIDE SEQUENCE</scope>
    <source>
        <strain evidence="2">Duluth1</strain>
        <tissue evidence="2">Whole animal</tissue>
    </source>
</reference>
<dbReference type="Proteomes" id="UP000828390">
    <property type="component" value="Unassembled WGS sequence"/>
</dbReference>
<reference evidence="2" key="1">
    <citation type="journal article" date="2019" name="bioRxiv">
        <title>The Genome of the Zebra Mussel, Dreissena polymorpha: A Resource for Invasive Species Research.</title>
        <authorList>
            <person name="McCartney M.A."/>
            <person name="Auch B."/>
            <person name="Kono T."/>
            <person name="Mallez S."/>
            <person name="Zhang Y."/>
            <person name="Obille A."/>
            <person name="Becker A."/>
            <person name="Abrahante J.E."/>
            <person name="Garbe J."/>
            <person name="Badalamenti J.P."/>
            <person name="Herman A."/>
            <person name="Mangelson H."/>
            <person name="Liachko I."/>
            <person name="Sullivan S."/>
            <person name="Sone E.D."/>
            <person name="Koren S."/>
            <person name="Silverstein K.A.T."/>
            <person name="Beckman K.B."/>
            <person name="Gohl D.M."/>
        </authorList>
    </citation>
    <scope>NUCLEOTIDE SEQUENCE</scope>
    <source>
        <strain evidence="2">Duluth1</strain>
        <tissue evidence="2">Whole animal</tissue>
    </source>
</reference>
<name>A0A9D4QLN8_DREPO</name>
<evidence type="ECO:0000313" key="3">
    <source>
        <dbReference type="Proteomes" id="UP000828390"/>
    </source>
</evidence>
<dbReference type="AlphaFoldDB" id="A0A9D4QLN8"/>
<feature type="compositionally biased region" description="Basic and acidic residues" evidence="1">
    <location>
        <begin position="15"/>
        <end position="24"/>
    </location>
</feature>
<protein>
    <submittedName>
        <fullName evidence="2">Uncharacterized protein</fullName>
    </submittedName>
</protein>
<keyword evidence="3" id="KW-1185">Reference proteome</keyword>
<feature type="compositionally biased region" description="Polar residues" evidence="1">
    <location>
        <begin position="44"/>
        <end position="89"/>
    </location>
</feature>
<organism evidence="2 3">
    <name type="scientific">Dreissena polymorpha</name>
    <name type="common">Zebra mussel</name>
    <name type="synonym">Mytilus polymorpha</name>
    <dbReference type="NCBI Taxonomy" id="45954"/>
    <lineage>
        <taxon>Eukaryota</taxon>
        <taxon>Metazoa</taxon>
        <taxon>Spiralia</taxon>
        <taxon>Lophotrochozoa</taxon>
        <taxon>Mollusca</taxon>
        <taxon>Bivalvia</taxon>
        <taxon>Autobranchia</taxon>
        <taxon>Heteroconchia</taxon>
        <taxon>Euheterodonta</taxon>
        <taxon>Imparidentia</taxon>
        <taxon>Neoheterodontei</taxon>
        <taxon>Myida</taxon>
        <taxon>Dreissenoidea</taxon>
        <taxon>Dreissenidae</taxon>
        <taxon>Dreissena</taxon>
    </lineage>
</organism>
<sequence length="89" mass="10072">MHIKLNEMQQTLHELQIDRDKTDDTSNTSRSEPVNAIRHDTHTRTSTGITQLTDRSTENITASADRQTQTDLYSTEQISGNSLIENASR</sequence>